<feature type="signal peptide" evidence="1">
    <location>
        <begin position="1"/>
        <end position="22"/>
    </location>
</feature>
<evidence type="ECO:0008006" key="4">
    <source>
        <dbReference type="Google" id="ProtNLM"/>
    </source>
</evidence>
<evidence type="ECO:0000313" key="3">
    <source>
        <dbReference type="Proteomes" id="UP000692954"/>
    </source>
</evidence>
<dbReference type="Proteomes" id="UP000692954">
    <property type="component" value="Unassembled WGS sequence"/>
</dbReference>
<name>A0A8S1QEF6_9CILI</name>
<keyword evidence="1" id="KW-0732">Signal</keyword>
<dbReference type="OrthoDB" id="10487395at2759"/>
<accession>A0A8S1QEF6</accession>
<dbReference type="AlphaFoldDB" id="A0A8S1QEF6"/>
<sequence>MNTQISLIIISFLFTLIQISFGVEETCKSGQTNCQSSKVLSFDESKLYYIKNPNGYLCINKGVFSLGDPKKQLNNCLFKFRYTEYGYYTIQMFATDEYITTENKGFQDSQSQTFNTFKFVLLNNGWYEVICRLTSNFWELKINSNNKYVYYTSQRTQETNQSFRVEEYQE</sequence>
<dbReference type="EMBL" id="CAJJDN010000103">
    <property type="protein sequence ID" value="CAD8113564.1"/>
    <property type="molecule type" value="Genomic_DNA"/>
</dbReference>
<feature type="chain" id="PRO_5035785460" description="Transmembrane protein" evidence="1">
    <location>
        <begin position="23"/>
        <end position="170"/>
    </location>
</feature>
<evidence type="ECO:0000256" key="1">
    <source>
        <dbReference type="SAM" id="SignalP"/>
    </source>
</evidence>
<reference evidence="2" key="1">
    <citation type="submission" date="2021-01" db="EMBL/GenBank/DDBJ databases">
        <authorList>
            <consortium name="Genoscope - CEA"/>
            <person name="William W."/>
        </authorList>
    </citation>
    <scope>NUCLEOTIDE SEQUENCE</scope>
</reference>
<comment type="caution">
    <text evidence="2">The sequence shown here is derived from an EMBL/GenBank/DDBJ whole genome shotgun (WGS) entry which is preliminary data.</text>
</comment>
<keyword evidence="3" id="KW-1185">Reference proteome</keyword>
<dbReference type="CDD" id="cd23432">
    <property type="entry name" value="beta-trefoil_Ricin_EndoBetaGal-like"/>
    <property type="match status" value="1"/>
</dbReference>
<organism evidence="2 3">
    <name type="scientific">Paramecium sonneborni</name>
    <dbReference type="NCBI Taxonomy" id="65129"/>
    <lineage>
        <taxon>Eukaryota</taxon>
        <taxon>Sar</taxon>
        <taxon>Alveolata</taxon>
        <taxon>Ciliophora</taxon>
        <taxon>Intramacronucleata</taxon>
        <taxon>Oligohymenophorea</taxon>
        <taxon>Peniculida</taxon>
        <taxon>Parameciidae</taxon>
        <taxon>Paramecium</taxon>
    </lineage>
</organism>
<protein>
    <recommendedName>
        <fullName evidence="4">Transmembrane protein</fullName>
    </recommendedName>
</protein>
<evidence type="ECO:0000313" key="2">
    <source>
        <dbReference type="EMBL" id="CAD8113564.1"/>
    </source>
</evidence>
<gene>
    <name evidence="2" type="ORF">PSON_ATCC_30995.1.T1030184</name>
</gene>
<proteinExistence type="predicted"/>